<keyword evidence="7" id="KW-0732">Signal</keyword>
<feature type="domain" description="SLBB" evidence="16">
    <location>
        <begin position="116"/>
        <end position="163"/>
    </location>
</feature>
<evidence type="ECO:0000256" key="3">
    <source>
        <dbReference type="ARBA" id="ARBA00022448"/>
    </source>
</evidence>
<dbReference type="Gene3D" id="3.10.560.10">
    <property type="entry name" value="Outer membrane lipoprotein wza domain like"/>
    <property type="match status" value="1"/>
</dbReference>
<evidence type="ECO:0000256" key="9">
    <source>
        <dbReference type="ARBA" id="ARBA00023065"/>
    </source>
</evidence>
<dbReference type="PANTHER" id="PTHR33619">
    <property type="entry name" value="POLYSACCHARIDE EXPORT PROTEIN GFCE-RELATED"/>
    <property type="match status" value="1"/>
</dbReference>
<keyword evidence="18" id="KW-1185">Reference proteome</keyword>
<keyword evidence="9" id="KW-0406">Ion transport</keyword>
<feature type="domain" description="Polysaccharide export protein N-terminal" evidence="15">
    <location>
        <begin position="37"/>
        <end position="110"/>
    </location>
</feature>
<keyword evidence="12" id="KW-0564">Palmitate</keyword>
<evidence type="ECO:0000256" key="13">
    <source>
        <dbReference type="ARBA" id="ARBA00023237"/>
    </source>
</evidence>
<evidence type="ECO:0000256" key="1">
    <source>
        <dbReference type="ARBA" id="ARBA00004571"/>
    </source>
</evidence>
<evidence type="ECO:0000256" key="6">
    <source>
        <dbReference type="ARBA" id="ARBA00022692"/>
    </source>
</evidence>
<keyword evidence="14" id="KW-0449">Lipoprotein</keyword>
<dbReference type="PANTHER" id="PTHR33619:SF3">
    <property type="entry name" value="POLYSACCHARIDE EXPORT PROTEIN GFCE-RELATED"/>
    <property type="match status" value="1"/>
</dbReference>
<reference evidence="17 18" key="1">
    <citation type="submission" date="2024-05" db="EMBL/GenBank/DDBJ databases">
        <title>Sphingomonas sp. HF-S3 16S ribosomal RNA gene Genome sequencing and assembly.</title>
        <authorList>
            <person name="Lee H."/>
        </authorList>
    </citation>
    <scope>NUCLEOTIDE SEQUENCE [LARGE SCALE GENOMIC DNA]</scope>
    <source>
        <strain evidence="17 18">HF-S3</strain>
    </source>
</reference>
<dbReference type="RefSeq" id="WP_346247240.1">
    <property type="nucleotide sequence ID" value="NZ_JBDIZK010000007.1"/>
</dbReference>
<comment type="subcellular location">
    <subcellularLocation>
        <location evidence="1">Cell outer membrane</location>
        <topology evidence="1">Multi-pass membrane protein</topology>
    </subcellularLocation>
</comment>
<dbReference type="Pfam" id="PF02563">
    <property type="entry name" value="Poly_export"/>
    <property type="match status" value="1"/>
</dbReference>
<evidence type="ECO:0000256" key="7">
    <source>
        <dbReference type="ARBA" id="ARBA00022729"/>
    </source>
</evidence>
<proteinExistence type="inferred from homology"/>
<keyword evidence="8" id="KW-0625">Polysaccharide transport</keyword>
<keyword evidence="13" id="KW-0998">Cell outer membrane</keyword>
<evidence type="ECO:0000256" key="5">
    <source>
        <dbReference type="ARBA" id="ARBA00022597"/>
    </source>
</evidence>
<dbReference type="InterPro" id="IPR049712">
    <property type="entry name" value="Poly_export"/>
</dbReference>
<keyword evidence="5" id="KW-0762">Sugar transport</keyword>
<evidence type="ECO:0000256" key="14">
    <source>
        <dbReference type="ARBA" id="ARBA00023288"/>
    </source>
</evidence>
<keyword evidence="3" id="KW-0813">Transport</keyword>
<evidence type="ECO:0000313" key="18">
    <source>
        <dbReference type="Proteomes" id="UP001427805"/>
    </source>
</evidence>
<evidence type="ECO:0000259" key="15">
    <source>
        <dbReference type="Pfam" id="PF02563"/>
    </source>
</evidence>
<organism evidence="17 18">
    <name type="scientific">Sphingomonas rustica</name>
    <dbReference type="NCBI Taxonomy" id="3103142"/>
    <lineage>
        <taxon>Bacteria</taxon>
        <taxon>Pseudomonadati</taxon>
        <taxon>Pseudomonadota</taxon>
        <taxon>Alphaproteobacteria</taxon>
        <taxon>Sphingomonadales</taxon>
        <taxon>Sphingomonadaceae</taxon>
        <taxon>Sphingomonas</taxon>
    </lineage>
</organism>
<comment type="caution">
    <text evidence="17">The sequence shown here is derived from an EMBL/GenBank/DDBJ whole genome shotgun (WGS) entry which is preliminary data.</text>
</comment>
<gene>
    <name evidence="17" type="ORF">TPR58_12930</name>
</gene>
<dbReference type="Pfam" id="PF22461">
    <property type="entry name" value="SLBB_2"/>
    <property type="match status" value="1"/>
</dbReference>
<keyword evidence="4" id="KW-1134">Transmembrane beta strand</keyword>
<sequence length="189" mass="20372">MLSAAFLGVFLLTTACFGGDTEVLSSGDRYAAAPGEVEEYRLGVGDKLRLTVYNEPSLTGEFSVGANGNLALPLIGEVPAAGLTIPAIVANAQQRYGDGYIRDPKVSAEVIAYRPFFILGEVRDPGQYPYTVGLTALSAVATSQGYTPRANQRVISIRREGEADEKTYLVTPNLRIYPGDVIRVGERYF</sequence>
<evidence type="ECO:0000256" key="8">
    <source>
        <dbReference type="ARBA" id="ARBA00023047"/>
    </source>
</evidence>
<evidence type="ECO:0000259" key="16">
    <source>
        <dbReference type="Pfam" id="PF22461"/>
    </source>
</evidence>
<dbReference type="InterPro" id="IPR054765">
    <property type="entry name" value="SLBB_dom"/>
</dbReference>
<evidence type="ECO:0000256" key="11">
    <source>
        <dbReference type="ARBA" id="ARBA00023136"/>
    </source>
</evidence>
<evidence type="ECO:0000256" key="2">
    <source>
        <dbReference type="ARBA" id="ARBA00009450"/>
    </source>
</evidence>
<name>A0ABV0B923_9SPHN</name>
<keyword evidence="6" id="KW-0812">Transmembrane</keyword>
<evidence type="ECO:0000256" key="12">
    <source>
        <dbReference type="ARBA" id="ARBA00023139"/>
    </source>
</evidence>
<protein>
    <submittedName>
        <fullName evidence="17">Polysaccharide biosynthesis/export family protein</fullName>
    </submittedName>
</protein>
<keyword evidence="10" id="KW-0626">Porin</keyword>
<evidence type="ECO:0000313" key="17">
    <source>
        <dbReference type="EMBL" id="MEN3748073.1"/>
    </source>
</evidence>
<dbReference type="Proteomes" id="UP001427805">
    <property type="component" value="Unassembled WGS sequence"/>
</dbReference>
<dbReference type="InterPro" id="IPR003715">
    <property type="entry name" value="Poly_export_N"/>
</dbReference>
<dbReference type="EMBL" id="JBDIZK010000007">
    <property type="protein sequence ID" value="MEN3748073.1"/>
    <property type="molecule type" value="Genomic_DNA"/>
</dbReference>
<keyword evidence="11" id="KW-0472">Membrane</keyword>
<evidence type="ECO:0000256" key="4">
    <source>
        <dbReference type="ARBA" id="ARBA00022452"/>
    </source>
</evidence>
<comment type="similarity">
    <text evidence="2">Belongs to the BexD/CtrA/VexA family.</text>
</comment>
<evidence type="ECO:0000256" key="10">
    <source>
        <dbReference type="ARBA" id="ARBA00023114"/>
    </source>
</evidence>
<accession>A0ABV0B923</accession>